<dbReference type="EMBL" id="BGPR01024343">
    <property type="protein sequence ID" value="GBN92362.1"/>
    <property type="molecule type" value="Genomic_DNA"/>
</dbReference>
<gene>
    <name evidence="1" type="ORF">AVEN_268009_1</name>
</gene>
<protein>
    <submittedName>
        <fullName evidence="1">Uncharacterized protein</fullName>
    </submittedName>
</protein>
<name>A0A4Y2SVL1_ARAVE</name>
<dbReference type="AlphaFoldDB" id="A0A4Y2SVL1"/>
<dbReference type="Proteomes" id="UP000499080">
    <property type="component" value="Unassembled WGS sequence"/>
</dbReference>
<proteinExistence type="predicted"/>
<evidence type="ECO:0000313" key="2">
    <source>
        <dbReference type="Proteomes" id="UP000499080"/>
    </source>
</evidence>
<keyword evidence="2" id="KW-1185">Reference proteome</keyword>
<accession>A0A4Y2SVL1</accession>
<comment type="caution">
    <text evidence="1">The sequence shown here is derived from an EMBL/GenBank/DDBJ whole genome shotgun (WGS) entry which is preliminary data.</text>
</comment>
<sequence>MQETVNYLSSAADVTKERRAFSPRWKQNLDEYPHLSATLRNSPMNSCHRGAELEWMEGGWAVVNFNEGIFKQRGTSSGLPEASSKNS</sequence>
<reference evidence="1 2" key="1">
    <citation type="journal article" date="2019" name="Sci. Rep.">
        <title>Orb-weaving spider Araneus ventricosus genome elucidates the spidroin gene catalogue.</title>
        <authorList>
            <person name="Kono N."/>
            <person name="Nakamura H."/>
            <person name="Ohtoshi R."/>
            <person name="Moran D.A.P."/>
            <person name="Shinohara A."/>
            <person name="Yoshida Y."/>
            <person name="Fujiwara M."/>
            <person name="Mori M."/>
            <person name="Tomita M."/>
            <person name="Arakawa K."/>
        </authorList>
    </citation>
    <scope>NUCLEOTIDE SEQUENCE [LARGE SCALE GENOMIC DNA]</scope>
</reference>
<evidence type="ECO:0000313" key="1">
    <source>
        <dbReference type="EMBL" id="GBN92362.1"/>
    </source>
</evidence>
<organism evidence="1 2">
    <name type="scientific">Araneus ventricosus</name>
    <name type="common">Orbweaver spider</name>
    <name type="synonym">Epeira ventricosa</name>
    <dbReference type="NCBI Taxonomy" id="182803"/>
    <lineage>
        <taxon>Eukaryota</taxon>
        <taxon>Metazoa</taxon>
        <taxon>Ecdysozoa</taxon>
        <taxon>Arthropoda</taxon>
        <taxon>Chelicerata</taxon>
        <taxon>Arachnida</taxon>
        <taxon>Araneae</taxon>
        <taxon>Araneomorphae</taxon>
        <taxon>Entelegynae</taxon>
        <taxon>Araneoidea</taxon>
        <taxon>Araneidae</taxon>
        <taxon>Araneus</taxon>
    </lineage>
</organism>